<proteinExistence type="predicted"/>
<dbReference type="AlphaFoldDB" id="V6MAR7"/>
<dbReference type="Pfam" id="PF14395">
    <property type="entry name" value="COOH-NH2_lig"/>
    <property type="match status" value="1"/>
</dbReference>
<gene>
    <name evidence="1" type="ORF">T458_15900</name>
</gene>
<dbReference type="STRING" id="1408254.T458_15900"/>
<name>V6MAR7_9BACL</name>
<dbReference type="InterPro" id="IPR025681">
    <property type="entry name" value="COOH-NH2_lig"/>
</dbReference>
<dbReference type="Proteomes" id="UP000017973">
    <property type="component" value="Unassembled WGS sequence"/>
</dbReference>
<dbReference type="RefSeq" id="WP_023557054.1">
    <property type="nucleotide sequence ID" value="NZ_KI629785.1"/>
</dbReference>
<reference evidence="1 2" key="1">
    <citation type="journal article" date="2014" name="Genome Announc.">
        <title>Draft Genome Sequence of Brevibacillus panacihumi Strain W25, a Halotolerant Hydrocarbon-Degrading Bacterium.</title>
        <authorList>
            <person name="Wang X."/>
            <person name="Jin D."/>
            <person name="Zhou L."/>
            <person name="Wu L."/>
            <person name="An W."/>
            <person name="Chen Y."/>
            <person name="Zhao L."/>
        </authorList>
    </citation>
    <scope>NUCLEOTIDE SEQUENCE [LARGE SCALE GENOMIC DNA]</scope>
    <source>
        <strain evidence="1 2">W25</strain>
    </source>
</reference>
<protein>
    <recommendedName>
        <fullName evidence="3">PhiEco32-like amidoligase-type 2 protein</fullName>
    </recommendedName>
</protein>
<comment type="caution">
    <text evidence="1">The sequence shown here is derived from an EMBL/GenBank/DDBJ whole genome shotgun (WGS) entry which is preliminary data.</text>
</comment>
<dbReference type="eggNOG" id="COG0189">
    <property type="taxonomic scope" value="Bacteria"/>
</dbReference>
<sequence>MIMRVSASDARLSVVNRAQLMTANVKEAVSFLRRPQAGRWLLHLSGLPVTARKKPLPGWRAYLVSLYQDHILEVTRRAEQPQWLRETWEQTDSEPISWPTQDPEVNLVKNLATRSLYAAGIDAGQVLIYAVSAHRAKVASITPDWPAESADVFLRRARESWQKRQAMHNQELLLLGADPEFALRREDGGMALASDYLKIAGIVGCDTTRYREELAMHQHPVAELRPEPQVHPDLLFEAIEKALRLAHQKITERSIQWLAGGMPFEGYPIGGHIHFSGLTPTFALRRKLDAYLALPLVLIEDGGCLRRRERYGFLGDVREKAYGFEYRTLPSWLVHPVLTRGILHLSRLIATHHDRLRAAPHVQPQLIRAYYRGEKETLISYVGQIWRELRALPGYRPSQVHLDRYFTHLLSGETWAADQDLRIAWKLV</sequence>
<evidence type="ECO:0008006" key="3">
    <source>
        <dbReference type="Google" id="ProtNLM"/>
    </source>
</evidence>
<evidence type="ECO:0000313" key="2">
    <source>
        <dbReference type="Proteomes" id="UP000017973"/>
    </source>
</evidence>
<dbReference type="EMBL" id="AYJU01000017">
    <property type="protein sequence ID" value="EST52458.1"/>
    <property type="molecule type" value="Genomic_DNA"/>
</dbReference>
<accession>V6MAR7</accession>
<dbReference type="PATRIC" id="fig|1408254.3.peg.3116"/>
<evidence type="ECO:0000313" key="1">
    <source>
        <dbReference type="EMBL" id="EST52458.1"/>
    </source>
</evidence>
<keyword evidence="2" id="KW-1185">Reference proteome</keyword>
<dbReference type="HOGENOM" id="CLU_037320_0_0_9"/>
<organism evidence="1 2">
    <name type="scientific">Brevibacillus panacihumi W25</name>
    <dbReference type="NCBI Taxonomy" id="1408254"/>
    <lineage>
        <taxon>Bacteria</taxon>
        <taxon>Bacillati</taxon>
        <taxon>Bacillota</taxon>
        <taxon>Bacilli</taxon>
        <taxon>Bacillales</taxon>
        <taxon>Paenibacillaceae</taxon>
        <taxon>Brevibacillus</taxon>
    </lineage>
</organism>